<protein>
    <recommendedName>
        <fullName evidence="3">Preprotein translocase subunit SecB</fullName>
    </recommendedName>
</protein>
<gene>
    <name evidence="1" type="ordered locus">MLP_49470</name>
</gene>
<organism evidence="1 2">
    <name type="scientific">Microlunatus phosphovorus (strain ATCC 700054 / DSM 10555 / JCM 9379 / NBRC 101784 / NCIMB 13414 / VKM Ac-1990 / NM-1)</name>
    <dbReference type="NCBI Taxonomy" id="1032480"/>
    <lineage>
        <taxon>Bacteria</taxon>
        <taxon>Bacillati</taxon>
        <taxon>Actinomycetota</taxon>
        <taxon>Actinomycetes</taxon>
        <taxon>Propionibacteriales</taxon>
        <taxon>Propionibacteriaceae</taxon>
        <taxon>Microlunatus</taxon>
    </lineage>
</organism>
<sequence length="122" mass="13317">MPLSWEIDENLSANVDDEPTFVIDGEYEVRIFQELEDDGGNRKDIAEVSLNVGALYELPDGETGAGTYEEAEVAAFTHTTARLALYPYVRALVADMTVRLGLPGLLLPTMRVQIAAPAETSD</sequence>
<dbReference type="Proteomes" id="UP000007947">
    <property type="component" value="Chromosome"/>
</dbReference>
<dbReference type="AlphaFoldDB" id="F5XG27"/>
<evidence type="ECO:0008006" key="3">
    <source>
        <dbReference type="Google" id="ProtNLM"/>
    </source>
</evidence>
<dbReference type="Gene3D" id="3.10.420.10">
    <property type="entry name" value="SecB-like"/>
    <property type="match status" value="1"/>
</dbReference>
<accession>F5XG27</accession>
<evidence type="ECO:0000313" key="1">
    <source>
        <dbReference type="EMBL" id="BAK37961.1"/>
    </source>
</evidence>
<proteinExistence type="predicted"/>
<name>F5XG27_MICPN</name>
<dbReference type="InterPro" id="IPR035958">
    <property type="entry name" value="SecB-like_sf"/>
</dbReference>
<keyword evidence="2" id="KW-1185">Reference proteome</keyword>
<evidence type="ECO:0000313" key="2">
    <source>
        <dbReference type="Proteomes" id="UP000007947"/>
    </source>
</evidence>
<dbReference type="EMBL" id="AP012204">
    <property type="protein sequence ID" value="BAK37961.1"/>
    <property type="molecule type" value="Genomic_DNA"/>
</dbReference>
<reference evidence="1 2" key="1">
    <citation type="submission" date="2011-05" db="EMBL/GenBank/DDBJ databases">
        <title>Whole genome sequence of Microlunatus phosphovorus NM-1.</title>
        <authorList>
            <person name="Hosoyama A."/>
            <person name="Sasaki K."/>
            <person name="Harada T."/>
            <person name="Igarashi R."/>
            <person name="Kawakoshi A."/>
            <person name="Sasagawa M."/>
            <person name="Fukada J."/>
            <person name="Nakamura S."/>
            <person name="Katano Y."/>
            <person name="Hanada S."/>
            <person name="Kamagata Y."/>
            <person name="Nakamura N."/>
            <person name="Yamazaki S."/>
            <person name="Fujita N."/>
        </authorList>
    </citation>
    <scope>NUCLEOTIDE SEQUENCE [LARGE SCALE GENOMIC DNA]</scope>
    <source>
        <strain evidence="2">ATCC 700054 / DSM 10555 / JCM 9379 / NBRC 101784 / NCIMB 13414 / VKM Ac-1990 / NM-1</strain>
    </source>
</reference>
<dbReference type="HOGENOM" id="CLU_2024058_0_0_11"/>
<dbReference type="SUPFAM" id="SSF54611">
    <property type="entry name" value="SecB-like"/>
    <property type="match status" value="1"/>
</dbReference>
<dbReference type="KEGG" id="mph:MLP_49470"/>